<accession>A0AAJ7U4T3</accession>
<dbReference type="Pfam" id="PF00501">
    <property type="entry name" value="AMP-binding"/>
    <property type="match status" value="1"/>
</dbReference>
<dbReference type="InterPro" id="IPR020845">
    <property type="entry name" value="AMP-binding_CS"/>
</dbReference>
<evidence type="ECO:0000256" key="1">
    <source>
        <dbReference type="ARBA" id="ARBA00022598"/>
    </source>
</evidence>
<keyword evidence="2" id="KW-0276">Fatty acid metabolism</keyword>
<reference evidence="8" key="1">
    <citation type="submission" date="2025-08" db="UniProtKB">
        <authorList>
            <consortium name="RefSeq"/>
        </authorList>
    </citation>
    <scope>IDENTIFICATION</scope>
    <source>
        <tissue evidence="8">Sperm</tissue>
    </source>
</reference>
<dbReference type="GO" id="GO:0004467">
    <property type="term" value="F:long-chain fatty acid-CoA ligase activity"/>
    <property type="evidence" value="ECO:0007669"/>
    <property type="project" value="UniProtKB-EC"/>
</dbReference>
<sequence>MAPASTMSTSSRDGAVLLRMEPSGPGSEPPLTVHALLERAARRHGERLALAANATDGGDGAARRRTLSWERYYRECRHAAKAFLQVGLERFHGVGILGFNSVEWFVANIGAILAGGLAVGIYTTNSAETCQYVASDCQANVIVVDNGKQLQKILQIRPQLPHLKAIVVYRDTVPEGSHGVYNWLDFMKLGDEVSDERLDAVIAEQRANQCCSLIFTSGTTGPPKGVMLSHDNLTWTSRVASEMTGFTPDDVTVSYLPLSHVAAQMLDLWVPMQQGGAVYFAQPDALKGSLVATLKEVQPTVFLGVPRVWEKMMEAMRATGAQAGVVRRAISAWARGIGLEANRNAMKGEGSSPWGYGLASALVFRRVRAALGLGRCGRLYVGAAPASRETLEFFLSLDMAVLELYGMSESSGPHTISTATACRLTSCGKSMFGCRTRLALPDAEGCGELCFWGRNVFMGYLGLEAMTHDALDPEGWLHSGDLGRIDEEGFVFITGRLKELIITAGGENVAPVPIEDAVKEALPIVSFAMVIGDKRKFLSMLLTLKCSADPDTGEPGDQLSPEAVRFCRSAGSSATLASQVAPELGGRGSAGDAAVLAAIQQGIERVNRAAISNAQRVQKWAVIPHDFTVSGGELGPTMKLKRPVVLRLYQEVVDAFYAEAT</sequence>
<dbReference type="SUPFAM" id="SSF56801">
    <property type="entry name" value="Acetyl-CoA synthetase-like"/>
    <property type="match status" value="1"/>
</dbReference>
<dbReference type="RefSeq" id="XP_032829719.1">
    <property type="nucleotide sequence ID" value="XM_032973828.1"/>
</dbReference>
<evidence type="ECO:0000313" key="8">
    <source>
        <dbReference type="RefSeq" id="XP_032829719.1"/>
    </source>
</evidence>
<evidence type="ECO:0000313" key="7">
    <source>
        <dbReference type="Proteomes" id="UP001318040"/>
    </source>
</evidence>
<keyword evidence="1" id="KW-0436">Ligase</keyword>
<dbReference type="Pfam" id="PF23562">
    <property type="entry name" value="AMP-binding_C_3"/>
    <property type="match status" value="1"/>
</dbReference>
<evidence type="ECO:0000259" key="6">
    <source>
        <dbReference type="Pfam" id="PF00501"/>
    </source>
</evidence>
<dbReference type="InterPro" id="IPR000873">
    <property type="entry name" value="AMP-dep_synth/lig_dom"/>
</dbReference>
<keyword evidence="7" id="KW-1185">Reference proteome</keyword>
<evidence type="ECO:0000256" key="5">
    <source>
        <dbReference type="SAM" id="MobiDB-lite"/>
    </source>
</evidence>
<dbReference type="PANTHER" id="PTHR43272:SF32">
    <property type="entry name" value="AMP-DEPENDENT SYNTHETASE_LIGASE DOMAIN-CONTAINING PROTEIN"/>
    <property type="match status" value="1"/>
</dbReference>
<dbReference type="InterPro" id="IPR042099">
    <property type="entry name" value="ANL_N_sf"/>
</dbReference>
<dbReference type="KEGG" id="pmrn:116953539"/>
<dbReference type="EC" id="6.2.1.3" evidence="4"/>
<organism evidence="7 8">
    <name type="scientific">Petromyzon marinus</name>
    <name type="common">Sea lamprey</name>
    <dbReference type="NCBI Taxonomy" id="7757"/>
    <lineage>
        <taxon>Eukaryota</taxon>
        <taxon>Metazoa</taxon>
        <taxon>Chordata</taxon>
        <taxon>Craniata</taxon>
        <taxon>Vertebrata</taxon>
        <taxon>Cyclostomata</taxon>
        <taxon>Hyperoartia</taxon>
        <taxon>Petromyzontiformes</taxon>
        <taxon>Petromyzontidae</taxon>
        <taxon>Petromyzon</taxon>
    </lineage>
</organism>
<dbReference type="PROSITE" id="PS00455">
    <property type="entry name" value="AMP_BINDING"/>
    <property type="match status" value="1"/>
</dbReference>
<dbReference type="Proteomes" id="UP001318040">
    <property type="component" value="Chromosome 52"/>
</dbReference>
<dbReference type="PANTHER" id="PTHR43272">
    <property type="entry name" value="LONG-CHAIN-FATTY-ACID--COA LIGASE"/>
    <property type="match status" value="1"/>
</dbReference>
<feature type="region of interest" description="Disordered" evidence="5">
    <location>
        <begin position="1"/>
        <end position="31"/>
    </location>
</feature>
<evidence type="ECO:0000256" key="3">
    <source>
        <dbReference type="ARBA" id="ARBA00023098"/>
    </source>
</evidence>
<gene>
    <name evidence="8" type="primary">LOC116953539</name>
</gene>
<dbReference type="GO" id="GO:0005783">
    <property type="term" value="C:endoplasmic reticulum"/>
    <property type="evidence" value="ECO:0007669"/>
    <property type="project" value="TreeGrafter"/>
</dbReference>
<keyword evidence="3" id="KW-0443">Lipid metabolism</keyword>
<dbReference type="GO" id="GO:0016020">
    <property type="term" value="C:membrane"/>
    <property type="evidence" value="ECO:0007669"/>
    <property type="project" value="TreeGrafter"/>
</dbReference>
<feature type="compositionally biased region" description="Polar residues" evidence="5">
    <location>
        <begin position="1"/>
        <end position="12"/>
    </location>
</feature>
<dbReference type="Gene3D" id="3.40.50.12780">
    <property type="entry name" value="N-terminal domain of ligase-like"/>
    <property type="match status" value="1"/>
</dbReference>
<proteinExistence type="predicted"/>
<dbReference type="AlphaFoldDB" id="A0AAJ7U4T3"/>
<evidence type="ECO:0000256" key="2">
    <source>
        <dbReference type="ARBA" id="ARBA00022832"/>
    </source>
</evidence>
<dbReference type="CDD" id="cd05933">
    <property type="entry name" value="ACSBG_like"/>
    <property type="match status" value="1"/>
</dbReference>
<name>A0AAJ7U4T3_PETMA</name>
<evidence type="ECO:0000256" key="4">
    <source>
        <dbReference type="ARBA" id="ARBA00026121"/>
    </source>
</evidence>
<feature type="domain" description="AMP-dependent synthetase/ligase" evidence="6">
    <location>
        <begin position="37"/>
        <end position="461"/>
    </location>
</feature>
<protein>
    <recommendedName>
        <fullName evidence="4">long-chain-fatty-acid--CoA ligase</fullName>
        <ecNumber evidence="4">6.2.1.3</ecNumber>
    </recommendedName>
</protein>